<dbReference type="WBParaSite" id="Hba_14977">
    <property type="protein sequence ID" value="Hba_14977"/>
    <property type="gene ID" value="Hba_14977"/>
</dbReference>
<proteinExistence type="predicted"/>
<protein>
    <submittedName>
        <fullName evidence="2">Uncharacterized protein</fullName>
    </submittedName>
</protein>
<reference evidence="2" key="1">
    <citation type="submission" date="2016-11" db="UniProtKB">
        <authorList>
            <consortium name="WormBaseParasite"/>
        </authorList>
    </citation>
    <scope>IDENTIFICATION</scope>
</reference>
<organism evidence="1 2">
    <name type="scientific">Heterorhabditis bacteriophora</name>
    <name type="common">Entomopathogenic nematode worm</name>
    <dbReference type="NCBI Taxonomy" id="37862"/>
    <lineage>
        <taxon>Eukaryota</taxon>
        <taxon>Metazoa</taxon>
        <taxon>Ecdysozoa</taxon>
        <taxon>Nematoda</taxon>
        <taxon>Chromadorea</taxon>
        <taxon>Rhabditida</taxon>
        <taxon>Rhabditina</taxon>
        <taxon>Rhabditomorpha</taxon>
        <taxon>Strongyloidea</taxon>
        <taxon>Heterorhabditidae</taxon>
        <taxon>Heterorhabditis</taxon>
    </lineage>
</organism>
<evidence type="ECO:0000313" key="1">
    <source>
        <dbReference type="Proteomes" id="UP000095283"/>
    </source>
</evidence>
<accession>A0A1I7XBT1</accession>
<dbReference type="Proteomes" id="UP000095283">
    <property type="component" value="Unplaced"/>
</dbReference>
<name>A0A1I7XBT1_HETBA</name>
<keyword evidence="1" id="KW-1185">Reference proteome</keyword>
<dbReference type="AlphaFoldDB" id="A0A1I7XBT1"/>
<sequence length="174" mass="19234">MSFAKEQTFLFFCDAKQEVYFCLSEICFFVLPVKNNLFLEDISIQPTILAARALNPPNGSSQGQGSLVDIVTVNALRVGANRQGGDHIGLEFNPPLGSHCNKQMRGEKGFTAIAYATPRQVQNVAAAHYLVPCSHHMTVSEPIQDLILMTSGKFLQKKTFLNKNNCTLSLHFTN</sequence>
<evidence type="ECO:0000313" key="2">
    <source>
        <dbReference type="WBParaSite" id="Hba_14977"/>
    </source>
</evidence>